<dbReference type="EMBL" id="CP065383">
    <property type="protein sequence ID" value="QPM66879.1"/>
    <property type="molecule type" value="Genomic_DNA"/>
</dbReference>
<evidence type="ECO:0000259" key="2">
    <source>
        <dbReference type="Pfam" id="PF13751"/>
    </source>
</evidence>
<organism evidence="3 4">
    <name type="scientific">Atribacter laminatus</name>
    <dbReference type="NCBI Taxonomy" id="2847778"/>
    <lineage>
        <taxon>Bacteria</taxon>
        <taxon>Pseudomonadati</taxon>
        <taxon>Atribacterota</taxon>
        <taxon>Atribacteria</taxon>
        <taxon>Atribacterales</taxon>
        <taxon>Atribacteraceae</taxon>
        <taxon>Atribacter</taxon>
    </lineage>
</organism>
<feature type="domain" description="Transposase DDE" evidence="2">
    <location>
        <begin position="341"/>
        <end position="463"/>
    </location>
</feature>
<dbReference type="KEGG" id="alam:RT761_00065"/>
<evidence type="ECO:0000313" key="3">
    <source>
        <dbReference type="EMBL" id="QPM66879.1"/>
    </source>
</evidence>
<name>A0A7T1AJ50_ATRLM</name>
<evidence type="ECO:0000259" key="1">
    <source>
        <dbReference type="Pfam" id="PF05598"/>
    </source>
</evidence>
<dbReference type="InterPro" id="IPR047629">
    <property type="entry name" value="IS1182_transpos"/>
</dbReference>
<evidence type="ECO:0000313" key="4">
    <source>
        <dbReference type="Proteomes" id="UP000594463"/>
    </source>
</evidence>
<keyword evidence="4" id="KW-1185">Reference proteome</keyword>
<dbReference type="NCBIfam" id="NF033551">
    <property type="entry name" value="transpos_IS1182"/>
    <property type="match status" value="1"/>
</dbReference>
<dbReference type="Pfam" id="PF13751">
    <property type="entry name" value="DDE_Tnp_1_6"/>
    <property type="match status" value="1"/>
</dbReference>
<reference evidence="3 4" key="1">
    <citation type="journal article" date="2021" name="Nat. Commun.">
        <title>Isolation of a member of the candidate phylum Atribacteria reveals a unique cell membrane structure.</title>
        <authorList>
            <person name="Taiki K."/>
            <person name="Nobu M.K."/>
            <person name="Kusada H."/>
            <person name="Meng X.-Y."/>
            <person name="Hosoki N."/>
            <person name="Uematsu K."/>
            <person name="Yoshioka H."/>
            <person name="Kamagata Y."/>
            <person name="Tamaki H."/>
        </authorList>
    </citation>
    <scope>NUCLEOTIDE SEQUENCE [LARGE SCALE GENOMIC DNA]</scope>
    <source>
        <strain evidence="3 4">RT761</strain>
    </source>
</reference>
<sequence>MAYRYANRNQLQLFPSSIEDYIPLDDPVRAYDAFVEALDLEKLGLNLDPHQAGNPQYHPKVMLKLVVYGYAYGIRSSRKLERANHHNLSFIWLTSGLTPDHKTIAEFRRKNRSQLAEVLKQCAKMCIQLNLIEGNTLFVDGSKFKANASIKKSWDKKKAHKVLKAIDQRIADILNQCETVDEAEKGCGSLVKMDQELQDQDVLKTKVQGILKELETKKQTSLNTTDPDCTRINSLAGTHAGYSVQSVVDEKHGLILSADVVSENNDLNQFSRQINQANALLEHKCQVACADSGYASTTELAKIDQQGIKVVVPSQRQASEKIPSPFAKDQFSYDKIHDCYICPEGHTLTFSHLNKNKKNGHKHYLISAKKICLACPHYGVCTSSQHGRKVIRLANEELREKFEAQYKEPESQAIYRKRKAKVELPFGHIKRNLGVNAFLLRGLPGVKAEASLFGTCFNLVRMITLLGVTTLVSLLKEIGGKYPTSLGGIG</sequence>
<dbReference type="AlphaFoldDB" id="A0A7T1AJ50"/>
<feature type="domain" description="Transposase InsH N-terminal" evidence="1">
    <location>
        <begin position="17"/>
        <end position="109"/>
    </location>
</feature>
<dbReference type="InterPro" id="IPR008490">
    <property type="entry name" value="Transposase_InsH_N"/>
</dbReference>
<dbReference type="InterPro" id="IPR025668">
    <property type="entry name" value="Tnp_DDE_dom"/>
</dbReference>
<evidence type="ECO:0008006" key="5">
    <source>
        <dbReference type="Google" id="ProtNLM"/>
    </source>
</evidence>
<protein>
    <recommendedName>
        <fullName evidence="5">Transposase</fullName>
    </recommendedName>
</protein>
<dbReference type="Proteomes" id="UP000594463">
    <property type="component" value="Chromosome"/>
</dbReference>
<dbReference type="PANTHER" id="PTHR33408">
    <property type="entry name" value="TRANSPOSASE"/>
    <property type="match status" value="1"/>
</dbReference>
<accession>A0A7T1AJ50</accession>
<dbReference type="RefSeq" id="WP_218112108.1">
    <property type="nucleotide sequence ID" value="NZ_CP065383.1"/>
</dbReference>
<dbReference type="PANTHER" id="PTHR33408:SF2">
    <property type="entry name" value="TRANSPOSASE DDE DOMAIN-CONTAINING PROTEIN"/>
    <property type="match status" value="1"/>
</dbReference>
<dbReference type="Pfam" id="PF05598">
    <property type="entry name" value="DUF772"/>
    <property type="match status" value="1"/>
</dbReference>
<proteinExistence type="predicted"/>
<gene>
    <name evidence="3" type="ORF">RT761_00065</name>
</gene>